<evidence type="ECO:0000256" key="1">
    <source>
        <dbReference type="ARBA" id="ARBA00010603"/>
    </source>
</evidence>
<dbReference type="Pfam" id="PF09742">
    <property type="entry name" value="Dymeclin"/>
    <property type="match status" value="1"/>
</dbReference>
<evidence type="ECO:0000256" key="10">
    <source>
        <dbReference type="ARBA" id="ARBA00023170"/>
    </source>
</evidence>
<evidence type="ECO:0000256" key="6">
    <source>
        <dbReference type="ARBA" id="ARBA00022833"/>
    </source>
</evidence>
<proteinExistence type="inferred from homology"/>
<dbReference type="InterPro" id="IPR019142">
    <property type="entry name" value="Dymeclin"/>
</dbReference>
<evidence type="ECO:0000256" key="8">
    <source>
        <dbReference type="ARBA" id="ARBA00023125"/>
    </source>
</evidence>
<evidence type="ECO:0000256" key="7">
    <source>
        <dbReference type="ARBA" id="ARBA00023015"/>
    </source>
</evidence>
<dbReference type="PANTHER" id="PTHR12895">
    <property type="entry name" value="DYMECLIN"/>
    <property type="match status" value="1"/>
</dbReference>
<keyword evidence="9" id="KW-0804">Transcription</keyword>
<keyword evidence="10" id="KW-0675">Receptor</keyword>
<dbReference type="EMBL" id="KV906361">
    <property type="protein sequence ID" value="OON14872.1"/>
    <property type="molecule type" value="Genomic_DNA"/>
</dbReference>
<evidence type="ECO:0000256" key="11">
    <source>
        <dbReference type="ARBA" id="ARBA00023242"/>
    </source>
</evidence>
<evidence type="ECO:0000256" key="13">
    <source>
        <dbReference type="SAM" id="MobiDB-lite"/>
    </source>
</evidence>
<feature type="domain" description="Nuclear receptor" evidence="14">
    <location>
        <begin position="4"/>
        <end position="35"/>
    </location>
</feature>
<keyword evidence="7" id="KW-0805">Transcription regulation</keyword>
<dbReference type="GO" id="GO:0043565">
    <property type="term" value="F:sequence-specific DNA binding"/>
    <property type="evidence" value="ECO:0007669"/>
    <property type="project" value="InterPro"/>
</dbReference>
<evidence type="ECO:0000256" key="12">
    <source>
        <dbReference type="ARBA" id="ARBA00023288"/>
    </source>
</evidence>
<reference evidence="15 16" key="1">
    <citation type="submission" date="2015-03" db="EMBL/GenBank/DDBJ databases">
        <title>Draft genome of the nematode, Opisthorchis viverrini.</title>
        <authorList>
            <person name="Mitreva M."/>
        </authorList>
    </citation>
    <scope>NUCLEOTIDE SEQUENCE [LARGE SCALE GENOMIC DNA]</scope>
    <source>
        <strain evidence="15">Khon Kaen</strain>
    </source>
</reference>
<sequence>ELTCTSKTGEHEITPSTRRECPACRLKKCFLVGMRPDLIQVRKKDGSKPRWLDKVPSAAIVHEKHLQSNELQEDFILVTNSPRLLVPTNVVTIGAATAVTTNSQAVITAEAVPPTPRTIGLGVNLVHMSHPSLSPRVPYTQYPQHGPEKPSVQSSPSPNAHPAEPQGQTILTSLWSPPSTHGIQTNNLIPVANNTTDNIVPTLVPSFSNCVLTAPIQSLSPQTTTLINSTQMLNNSFTLAGSTSIRLPVDTVPSTMGTVALTAILPSSSPQIIRPENLFPNQSTLLLSNTAEPPIIVAQAPQSVNCSTSYIGVFSQTTDWSVSPTASVQAGIIPKSSPFKIPEVRGFSDNICPQASPAEVYCRLSPMDQLEPCISQSKAQPEVAAKTSSEECKTVGDEQVETSWITWKDVLWMAEHRFIDCIPILLISCLQCSPRYTNSMQVASVSMPTRATTQTPDFGATRLCVSTGSEELASLLPSRSASQARTKLENLDTNSSRSIVDPNFSVMWSSADPLQSNSMAHMQAIEAPNIPVCTPNSCHSTVMLDMVDAYEASNETAVHFECEPGGHAYLSLSNLSSALAKIQTDVTKHSQRGHPSYPILQYLDSYVLRFGSFLAYHPVLLSSFIALKLTDPGESRTHGQVDQAVLLEMGERERRLRRLNEQFITVFSNAADLVALDASRTDHESRKVPSEHPDVTHIKPEELDAANSRRAMLNDFLAWSRTFDSAWREFQRNTWAQLAQSSGDAQTNALHRLTTFYAQDGRISQRYLLNLLLESLNELHASLAPAIVQRLLTNFAENVDPPAGFQGQPAPSSLLWRAASSLAGGLLSVVTLGYANRGQATTTTSTTATSTPTTSLKTKTIGADHSSTEVVPLTNLVTSECPNQGTNIKACHPLANLSSLLLLVLTTQAGSILKCSALLAELGLNTQTATLNPYRVALFSITDVNAPVPDEKRQDQGMLFKIKDSYFTNWLVGCVICSPKSVTELPQTSASLKGVVSVTPPEMTGFSVDFLSIRDTAADTLHQDNSTLLLYLLLHRNAHFRNFLLQRRNYDKLLLPLLNIIYRSPGDSSPLVYMALIIVLILTESEQFNEEIHSVPINWVTWSANRRISGVSRGSLLILILLRTIRYHLNRLKDRYLHVNILAALANLSAKVTNMHSFVSDSFMCILQLLAKRYNRTVEQLRLLSVKETQSVDDTSIANTDKQTGSANAVTHEEDALVQELSLLEEVIRMVLEILNSILTHVLAENVNLTYSLLYKRDCLNSLRSHPAFQSVIQNLDTIISYFTKKMEQELGETPTSPSALLELIRKHSPHINRHCNLKKFPDLKFKYVEEESPDEFFIPYVWTIVLHQSGIAFQTEGLSLFSTEMPSDETRNHVDEESGDRREEVQRELHDHKHSPCTDDQPHETGEMTTFTDSTPTAV</sequence>
<evidence type="ECO:0000259" key="14">
    <source>
        <dbReference type="Pfam" id="PF00105"/>
    </source>
</evidence>
<protein>
    <recommendedName>
        <fullName evidence="2">Dymeclin</fullName>
    </recommendedName>
</protein>
<feature type="compositionally biased region" description="Basic and acidic residues" evidence="13">
    <location>
        <begin position="1369"/>
        <end position="1407"/>
    </location>
</feature>
<evidence type="ECO:0000313" key="16">
    <source>
        <dbReference type="Proteomes" id="UP000243686"/>
    </source>
</evidence>
<keyword evidence="12" id="KW-0449">Lipoprotein</keyword>
<evidence type="ECO:0000313" key="15">
    <source>
        <dbReference type="EMBL" id="OON14872.1"/>
    </source>
</evidence>
<gene>
    <name evidence="15" type="ORF">X801_09333</name>
</gene>
<keyword evidence="4" id="KW-0479">Metal-binding</keyword>
<name>A0A1S8WKA7_OPIVI</name>
<feature type="non-terminal residue" evidence="15">
    <location>
        <position position="1"/>
    </location>
</feature>
<evidence type="ECO:0000256" key="9">
    <source>
        <dbReference type="ARBA" id="ARBA00023163"/>
    </source>
</evidence>
<keyword evidence="5" id="KW-0863">Zinc-finger</keyword>
<evidence type="ECO:0000256" key="2">
    <source>
        <dbReference type="ARBA" id="ARBA00015736"/>
    </source>
</evidence>
<evidence type="ECO:0000256" key="4">
    <source>
        <dbReference type="ARBA" id="ARBA00022723"/>
    </source>
</evidence>
<organism evidence="15 16">
    <name type="scientific">Opisthorchis viverrini</name>
    <name type="common">Southeast Asian liver fluke</name>
    <dbReference type="NCBI Taxonomy" id="6198"/>
    <lineage>
        <taxon>Eukaryota</taxon>
        <taxon>Metazoa</taxon>
        <taxon>Spiralia</taxon>
        <taxon>Lophotrochozoa</taxon>
        <taxon>Platyhelminthes</taxon>
        <taxon>Trematoda</taxon>
        <taxon>Digenea</taxon>
        <taxon>Opisthorchiida</taxon>
        <taxon>Opisthorchiata</taxon>
        <taxon>Opisthorchiidae</taxon>
        <taxon>Opisthorchis</taxon>
    </lineage>
</organism>
<feature type="region of interest" description="Disordered" evidence="13">
    <location>
        <begin position="134"/>
        <end position="166"/>
    </location>
</feature>
<dbReference type="GO" id="GO:0005794">
    <property type="term" value="C:Golgi apparatus"/>
    <property type="evidence" value="ECO:0007669"/>
    <property type="project" value="TreeGrafter"/>
</dbReference>
<dbReference type="GO" id="GO:0003700">
    <property type="term" value="F:DNA-binding transcription factor activity"/>
    <property type="evidence" value="ECO:0007669"/>
    <property type="project" value="InterPro"/>
</dbReference>
<dbReference type="InterPro" id="IPR001628">
    <property type="entry name" value="Znf_hrmn_rcpt"/>
</dbReference>
<dbReference type="PANTHER" id="PTHR12895:SF9">
    <property type="entry name" value="DYMECLIN"/>
    <property type="match status" value="1"/>
</dbReference>
<dbReference type="GO" id="GO:0007030">
    <property type="term" value="P:Golgi organization"/>
    <property type="evidence" value="ECO:0007669"/>
    <property type="project" value="TreeGrafter"/>
</dbReference>
<evidence type="ECO:0000256" key="5">
    <source>
        <dbReference type="ARBA" id="ARBA00022771"/>
    </source>
</evidence>
<keyword evidence="11" id="KW-0539">Nucleus</keyword>
<keyword evidence="6" id="KW-0862">Zinc</keyword>
<dbReference type="InterPro" id="IPR013088">
    <property type="entry name" value="Znf_NHR/GATA"/>
</dbReference>
<keyword evidence="16" id="KW-1185">Reference proteome</keyword>
<dbReference type="Pfam" id="PF00105">
    <property type="entry name" value="zf-C4"/>
    <property type="match status" value="1"/>
</dbReference>
<dbReference type="Gene3D" id="3.30.50.10">
    <property type="entry name" value="Erythroid Transcription Factor GATA-1, subunit A"/>
    <property type="match status" value="1"/>
</dbReference>
<keyword evidence="8" id="KW-0238">DNA-binding</keyword>
<keyword evidence="3" id="KW-0519">Myristate</keyword>
<dbReference type="GO" id="GO:0008270">
    <property type="term" value="F:zinc ion binding"/>
    <property type="evidence" value="ECO:0007669"/>
    <property type="project" value="UniProtKB-KW"/>
</dbReference>
<accession>A0A1S8WKA7</accession>
<feature type="compositionally biased region" description="Polar residues" evidence="13">
    <location>
        <begin position="1408"/>
        <end position="1420"/>
    </location>
</feature>
<comment type="similarity">
    <text evidence="1">Belongs to the dymeclin family.</text>
</comment>
<feature type="region of interest" description="Disordered" evidence="13">
    <location>
        <begin position="1364"/>
        <end position="1420"/>
    </location>
</feature>
<evidence type="ECO:0000256" key="3">
    <source>
        <dbReference type="ARBA" id="ARBA00022707"/>
    </source>
</evidence>
<feature type="region of interest" description="Disordered" evidence="13">
    <location>
        <begin position="840"/>
        <end position="859"/>
    </location>
</feature>
<dbReference type="Proteomes" id="UP000243686">
    <property type="component" value="Unassembled WGS sequence"/>
</dbReference>
<dbReference type="SUPFAM" id="SSF57716">
    <property type="entry name" value="Glucocorticoid receptor-like (DNA-binding domain)"/>
    <property type="match status" value="1"/>
</dbReference>